<evidence type="ECO:0000256" key="3">
    <source>
        <dbReference type="PROSITE-ProRule" id="PRU01331"/>
    </source>
</evidence>
<comment type="similarity">
    <text evidence="1 3 4">Belongs to the glutamine synthetase family.</text>
</comment>
<dbReference type="EC" id="6.3.1.2" evidence="2"/>
<keyword evidence="5" id="KW-0175">Coiled coil</keyword>
<dbReference type="STRING" id="36842.SAMN02194393_01868"/>
<protein>
    <recommendedName>
        <fullName evidence="2">glutamine synthetase</fullName>
        <ecNumber evidence="2">6.3.1.2</ecNumber>
    </recommendedName>
</protein>
<dbReference type="SMART" id="SM01230">
    <property type="entry name" value="Gln-synt_C"/>
    <property type="match status" value="1"/>
</dbReference>
<dbReference type="GO" id="GO:0006542">
    <property type="term" value="P:glutamine biosynthetic process"/>
    <property type="evidence" value="ECO:0007669"/>
    <property type="project" value="TreeGrafter"/>
</dbReference>
<reference evidence="7 8" key="1">
    <citation type="submission" date="2017-02" db="EMBL/GenBank/DDBJ databases">
        <authorList>
            <person name="Peterson S.W."/>
        </authorList>
    </citation>
    <scope>NUCLEOTIDE SEQUENCE [LARGE SCALE GENOMIC DNA]</scope>
    <source>
        <strain evidence="7 8">M1</strain>
    </source>
</reference>
<dbReference type="GO" id="GO:0019740">
    <property type="term" value="P:nitrogen utilization"/>
    <property type="evidence" value="ECO:0007669"/>
    <property type="project" value="TreeGrafter"/>
</dbReference>
<evidence type="ECO:0000259" key="6">
    <source>
        <dbReference type="PROSITE" id="PS51987"/>
    </source>
</evidence>
<dbReference type="OrthoDB" id="9807095at2"/>
<proteinExistence type="inferred from homology"/>
<evidence type="ECO:0000256" key="1">
    <source>
        <dbReference type="ARBA" id="ARBA00009897"/>
    </source>
</evidence>
<gene>
    <name evidence="7" type="ORF">SAMN02194393_01868</name>
</gene>
<dbReference type="SUPFAM" id="SSF55931">
    <property type="entry name" value="Glutamine synthetase/guanido kinase"/>
    <property type="match status" value="1"/>
</dbReference>
<evidence type="ECO:0000313" key="8">
    <source>
        <dbReference type="Proteomes" id="UP000190285"/>
    </source>
</evidence>
<dbReference type="Gene3D" id="3.30.590.10">
    <property type="entry name" value="Glutamine synthetase/guanido kinase, catalytic domain"/>
    <property type="match status" value="1"/>
</dbReference>
<dbReference type="RefSeq" id="WP_139380286.1">
    <property type="nucleotide sequence ID" value="NZ_FUZT01000004.1"/>
</dbReference>
<keyword evidence="8" id="KW-1185">Reference proteome</keyword>
<evidence type="ECO:0000256" key="4">
    <source>
        <dbReference type="RuleBase" id="RU000384"/>
    </source>
</evidence>
<dbReference type="InterPro" id="IPR014746">
    <property type="entry name" value="Gln_synth/guanido_kin_cat_dom"/>
</dbReference>
<evidence type="ECO:0000256" key="5">
    <source>
        <dbReference type="SAM" id="Coils"/>
    </source>
</evidence>
<dbReference type="PANTHER" id="PTHR43407:SF1">
    <property type="entry name" value="LENGSIN"/>
    <property type="match status" value="1"/>
</dbReference>
<dbReference type="Pfam" id="PF00120">
    <property type="entry name" value="Gln-synt_C"/>
    <property type="match status" value="1"/>
</dbReference>
<dbReference type="PANTHER" id="PTHR43407">
    <property type="entry name" value="GLUTAMINE SYNTHETASE"/>
    <property type="match status" value="1"/>
</dbReference>
<evidence type="ECO:0000313" key="7">
    <source>
        <dbReference type="EMBL" id="SKC63765.1"/>
    </source>
</evidence>
<sequence length="635" mass="72246">MDKLIYFIPPKEHDSKTLKSLLKDHKEIKFVSLVAVDLGNNNTDAKIPIDIMLDDIDNFLANGVQTDGSSVFLPEIAELNNAKVDIIPDLEVKWFIDYNYNFIDCETNLPTGTLLIPSYLKHDGKLVGSRSILKSAADNFKKEIKNLIKNNKSFIEELNLGSSDAIDNILLTTATELEFWVQTPGDRAVFEHLSTSQILKEQYWKRTVGPVRTALEKSLLLLNKYDYEAEMGHKEVGGIPSSLTKDGKFTHIMEQLEIDWKYSNPMQTADNELFAKDIIKETFVSHGLDVTFLAKPIEGVAGSGEHTHVGAAVKLKDGSISNLFNTSDMTEHFMSSIGWGGLMGFLKNYEVVNPFITSTNDALNRLKPGFEAPVCIVSSIGHKVDTLSRNRTILVGLIRDFNNPLATRFEVRVPNPTTNTYLATAAIYQAMLDGIKAVISSGKSNEELEKEFSKSAGEEGFYLEKDRAYRSEYNVFEYYTEEERNKLFGLPPATVWENICNLDKYPEKLKTLSQNDVFTEKIIASFKTSALIQWTTELKNRIIPQNIDIVRECKKVHDIEFATDLDVVNWEKINHLRTYLMKDSLTQKCLFTRIREAIHNMEYDLVSELQIEMSEKIIQLKKLYASYKRNLFKME</sequence>
<dbReference type="AlphaFoldDB" id="A0A1T5KK13"/>
<dbReference type="GO" id="GO:0016020">
    <property type="term" value="C:membrane"/>
    <property type="evidence" value="ECO:0007669"/>
    <property type="project" value="TreeGrafter"/>
</dbReference>
<evidence type="ECO:0000256" key="2">
    <source>
        <dbReference type="ARBA" id="ARBA00012937"/>
    </source>
</evidence>
<feature type="coiled-coil region" evidence="5">
    <location>
        <begin position="130"/>
        <end position="157"/>
    </location>
</feature>
<dbReference type="InterPro" id="IPR008146">
    <property type="entry name" value="Gln_synth_cat_dom"/>
</dbReference>
<feature type="domain" description="GS catalytic" evidence="6">
    <location>
        <begin position="129"/>
        <end position="553"/>
    </location>
</feature>
<dbReference type="EMBL" id="FUZT01000004">
    <property type="protein sequence ID" value="SKC63765.1"/>
    <property type="molecule type" value="Genomic_DNA"/>
</dbReference>
<organism evidence="7 8">
    <name type="scientific">Maledivibacter halophilus</name>
    <dbReference type="NCBI Taxonomy" id="36842"/>
    <lineage>
        <taxon>Bacteria</taxon>
        <taxon>Bacillati</taxon>
        <taxon>Bacillota</taxon>
        <taxon>Clostridia</taxon>
        <taxon>Peptostreptococcales</taxon>
        <taxon>Caminicellaceae</taxon>
        <taxon>Maledivibacter</taxon>
    </lineage>
</organism>
<name>A0A1T5KK13_9FIRM</name>
<dbReference type="PROSITE" id="PS51987">
    <property type="entry name" value="GS_CATALYTIC"/>
    <property type="match status" value="1"/>
</dbReference>
<accession>A0A1T5KK13</accession>
<dbReference type="GO" id="GO:0004356">
    <property type="term" value="F:glutamine synthetase activity"/>
    <property type="evidence" value="ECO:0007669"/>
    <property type="project" value="UniProtKB-EC"/>
</dbReference>
<dbReference type="GO" id="GO:0005737">
    <property type="term" value="C:cytoplasm"/>
    <property type="evidence" value="ECO:0007669"/>
    <property type="project" value="TreeGrafter"/>
</dbReference>
<dbReference type="Proteomes" id="UP000190285">
    <property type="component" value="Unassembled WGS sequence"/>
</dbReference>